<feature type="transmembrane region" description="Helical" evidence="5">
    <location>
        <begin position="65"/>
        <end position="84"/>
    </location>
</feature>
<dbReference type="RefSeq" id="WP_020995141.1">
    <property type="nucleotide sequence ID" value="NZ_CABMNL010000001.1"/>
</dbReference>
<feature type="transmembrane region" description="Helical" evidence="5">
    <location>
        <begin position="198"/>
        <end position="221"/>
    </location>
</feature>
<gene>
    <name evidence="6" type="ORF">OFAG_00743</name>
</gene>
<feature type="transmembrane region" description="Helical" evidence="5">
    <location>
        <begin position="96"/>
        <end position="117"/>
    </location>
</feature>
<dbReference type="PANTHER" id="PTHR43701:SF2">
    <property type="entry name" value="MEMBRANE TRANSPORTER PROTEIN YJNA-RELATED"/>
    <property type="match status" value="1"/>
</dbReference>
<evidence type="ECO:0000256" key="1">
    <source>
        <dbReference type="ARBA" id="ARBA00004141"/>
    </source>
</evidence>
<comment type="similarity">
    <text evidence="5">Belongs to the 4-toluene sulfonate uptake permease (TSUP) (TC 2.A.102) family.</text>
</comment>
<keyword evidence="4 5" id="KW-0472">Membrane</keyword>
<comment type="caution">
    <text evidence="6">The sequence shown here is derived from an EMBL/GenBank/DDBJ whole genome shotgun (WGS) entry which is preliminary data.</text>
</comment>
<feature type="transmembrane region" description="Helical" evidence="5">
    <location>
        <begin position="168"/>
        <end position="192"/>
    </location>
</feature>
<dbReference type="eggNOG" id="COG0730">
    <property type="taxonomic scope" value="Bacteria"/>
</dbReference>
<protein>
    <recommendedName>
        <fullName evidence="5">Probable membrane transporter protein</fullName>
    </recommendedName>
</protein>
<reference evidence="6" key="1">
    <citation type="submission" date="2011-10" db="EMBL/GenBank/DDBJ databases">
        <title>The Genome Sequence of Oxalobacter formigenes HOxBLS.</title>
        <authorList>
            <consortium name="The Broad Institute Genome Sequencing Platform"/>
            <person name="Earl A."/>
            <person name="Ward D."/>
            <person name="Feldgarden M."/>
            <person name="Gevers D."/>
            <person name="Allison M.J."/>
            <person name="Humphrey S."/>
            <person name="Young S.K."/>
            <person name="Zeng Q."/>
            <person name="Gargeya S."/>
            <person name="Fitzgerald M."/>
            <person name="Haas B."/>
            <person name="Abouelleil A."/>
            <person name="Alvarado L."/>
            <person name="Arachchi H.M."/>
            <person name="Berlin A."/>
            <person name="Brown A."/>
            <person name="Chapman S.B."/>
            <person name="Chen Z."/>
            <person name="Dunbar C."/>
            <person name="Freedman E."/>
            <person name="Gearin G."/>
            <person name="Goldberg J."/>
            <person name="Griggs A."/>
            <person name="Gujja S."/>
            <person name="Heiman D."/>
            <person name="Howarth C."/>
            <person name="Larson L."/>
            <person name="Lui A."/>
            <person name="MacDonald P.J.P."/>
            <person name="Montmayeur A."/>
            <person name="Murphy C."/>
            <person name="Neiman D."/>
            <person name="Pearson M."/>
            <person name="Priest M."/>
            <person name="Roberts A."/>
            <person name="Saif S."/>
            <person name="Shea T."/>
            <person name="Shenoy N."/>
            <person name="Sisk P."/>
            <person name="Stolte C."/>
            <person name="Sykes S."/>
            <person name="Wortman J."/>
            <person name="Nusbaum C."/>
            <person name="Birren B."/>
        </authorList>
    </citation>
    <scope>NUCLEOTIDE SEQUENCE [LARGE SCALE GENOMIC DNA]</scope>
    <source>
        <strain evidence="6">HOxBLS</strain>
    </source>
</reference>
<dbReference type="InterPro" id="IPR051598">
    <property type="entry name" value="TSUP/Inactive_protease-like"/>
</dbReference>
<dbReference type="AlphaFoldDB" id="C3X304"/>
<organism evidence="6 7">
    <name type="scientific">Oxalobacter paraformigenes</name>
    <dbReference type="NCBI Taxonomy" id="556268"/>
    <lineage>
        <taxon>Bacteria</taxon>
        <taxon>Pseudomonadati</taxon>
        <taxon>Pseudomonadota</taxon>
        <taxon>Betaproteobacteria</taxon>
        <taxon>Burkholderiales</taxon>
        <taxon>Oxalobacteraceae</taxon>
        <taxon>Oxalobacter</taxon>
    </lineage>
</organism>
<comment type="subcellular location">
    <subcellularLocation>
        <location evidence="5">Cell membrane</location>
        <topology evidence="5">Multi-pass membrane protein</topology>
    </subcellularLocation>
    <subcellularLocation>
        <location evidence="1">Membrane</location>
        <topology evidence="1">Multi-pass membrane protein</topology>
    </subcellularLocation>
</comment>
<dbReference type="HOGENOM" id="CLU_045498_5_5_4"/>
<dbReference type="EMBL" id="ACDP02000023">
    <property type="protein sequence ID" value="EEO27590.2"/>
    <property type="molecule type" value="Genomic_DNA"/>
</dbReference>
<keyword evidence="7" id="KW-1185">Reference proteome</keyword>
<evidence type="ECO:0000256" key="3">
    <source>
        <dbReference type="ARBA" id="ARBA00022989"/>
    </source>
</evidence>
<dbReference type="GO" id="GO:0005886">
    <property type="term" value="C:plasma membrane"/>
    <property type="evidence" value="ECO:0007669"/>
    <property type="project" value="UniProtKB-SubCell"/>
</dbReference>
<evidence type="ECO:0000256" key="4">
    <source>
        <dbReference type="ARBA" id="ARBA00023136"/>
    </source>
</evidence>
<accession>C3X304</accession>
<evidence type="ECO:0000256" key="5">
    <source>
        <dbReference type="RuleBase" id="RU363041"/>
    </source>
</evidence>
<keyword evidence="3 5" id="KW-1133">Transmembrane helix</keyword>
<feature type="transmembrane region" description="Helical" evidence="5">
    <location>
        <begin position="137"/>
        <end position="161"/>
    </location>
</feature>
<dbReference type="InterPro" id="IPR002781">
    <property type="entry name" value="TM_pro_TauE-like"/>
</dbReference>
<sequence>MLVFLTMLAMGALIGFVGAGGAGVVIAVLTLVFNVPIHTAVGTSLAAMIFTTVSGAFSHFREGNLNVKVGAAVGIAGAAGAFLGSKISTLFPAAELKYCTASMLIASAVLVYTRLSYPNLPLFHTKEGQKPVTEGARFWILAVLAGIGNGLLSGTFGFGAAQFIQLSLLIFFAMPLFQSVGTTMLIILPIAAFGGFGYLLSGYLDFMLFIQVLLGLMIGAYTGAKFTRLAPRWFLKWMMVLLPGVAGVLMIVVKR</sequence>
<keyword evidence="2 5" id="KW-0812">Transmembrane</keyword>
<keyword evidence="5" id="KW-1003">Cell membrane</keyword>
<evidence type="ECO:0000256" key="2">
    <source>
        <dbReference type="ARBA" id="ARBA00022692"/>
    </source>
</evidence>
<dbReference type="Proteomes" id="UP000003973">
    <property type="component" value="Unassembled WGS sequence"/>
</dbReference>
<proteinExistence type="inferred from homology"/>
<feature type="transmembrane region" description="Helical" evidence="5">
    <location>
        <begin position="40"/>
        <end position="59"/>
    </location>
</feature>
<evidence type="ECO:0000313" key="6">
    <source>
        <dbReference type="EMBL" id="EEO27590.2"/>
    </source>
</evidence>
<dbReference type="Pfam" id="PF01925">
    <property type="entry name" value="TauE"/>
    <property type="match status" value="1"/>
</dbReference>
<evidence type="ECO:0000313" key="7">
    <source>
        <dbReference type="Proteomes" id="UP000003973"/>
    </source>
</evidence>
<feature type="transmembrane region" description="Helical" evidence="5">
    <location>
        <begin position="12"/>
        <end position="33"/>
    </location>
</feature>
<dbReference type="PANTHER" id="PTHR43701">
    <property type="entry name" value="MEMBRANE TRANSPORTER PROTEIN MJ0441-RELATED"/>
    <property type="match status" value="1"/>
</dbReference>
<name>C3X304_9BURK</name>
<feature type="transmembrane region" description="Helical" evidence="5">
    <location>
        <begin position="233"/>
        <end position="253"/>
    </location>
</feature>